<evidence type="ECO:0000256" key="17">
    <source>
        <dbReference type="ARBA" id="ARBA00032705"/>
    </source>
</evidence>
<dbReference type="PANTHER" id="PTHR12106:SF27">
    <property type="entry name" value="SORTILIN-RELATED RECEPTOR"/>
    <property type="match status" value="1"/>
</dbReference>
<evidence type="ECO:0000256" key="19">
    <source>
        <dbReference type="SAM" id="Phobius"/>
    </source>
</evidence>
<evidence type="ECO:0000256" key="7">
    <source>
        <dbReference type="ARBA" id="ARBA00022927"/>
    </source>
</evidence>
<feature type="signal peptide" evidence="20">
    <location>
        <begin position="1"/>
        <end position="22"/>
    </location>
</feature>
<keyword evidence="4" id="KW-0813">Transport</keyword>
<dbReference type="InterPro" id="IPR050310">
    <property type="entry name" value="VPS10-sortilin"/>
</dbReference>
<evidence type="ECO:0000256" key="20">
    <source>
        <dbReference type="SAM" id="SignalP"/>
    </source>
</evidence>
<proteinExistence type="predicted"/>
<dbReference type="InterPro" id="IPR015943">
    <property type="entry name" value="WD40/YVTN_repeat-like_dom_sf"/>
</dbReference>
<evidence type="ECO:0000256" key="13">
    <source>
        <dbReference type="ARBA" id="ARBA00025569"/>
    </source>
</evidence>
<dbReference type="STRING" id="177199.A0A420Y1B4"/>
<dbReference type="Proteomes" id="UP000275385">
    <property type="component" value="Unassembled WGS sequence"/>
</dbReference>
<dbReference type="InterPro" id="IPR031777">
    <property type="entry name" value="Sortilin_C"/>
</dbReference>
<evidence type="ECO:0000256" key="2">
    <source>
        <dbReference type="ARBA" id="ARBA00004488"/>
    </source>
</evidence>
<evidence type="ECO:0000256" key="18">
    <source>
        <dbReference type="ARBA" id="ARBA00032910"/>
    </source>
</evidence>
<sequence>MRAWGAVRAAALLALFTTPLCAKKDGPNFQVSQFKAYPDSLSYFASSDVILFQDTSSKIVYRSEDAGATWKQVEGVPDGEAYVLFMHKYDPERAYILTMGTEHYRTHDRGKTWDKFQTKAELSLERGDFLHFHADIPDRIIFHGALCRSIFCEEVAMYTTDGFRTPAKLLRADTAGCWWAKSSPVFTTGDETKDKDRTLCIARDPSSFTRHDRRLYISDNFFAEAGEKGKLEEIEPNLDTNKPVKGVVNVAIVQKYLLVATASPNTDEMALFVTDDTIKWHRAMFPADHRVDEDAYTVLESTEYSIQIDVQTSLSNPMGVMFTSNSNGTYFTRNIEHTNRNAMGWVDFEKIANIQGIFLLNSVKNWEEVEKSREVAKKKITEISFDDGRTFEDITADGKRVHLHSVTDVDYKDRLFSSPAPGLVMGIGNTGEHLEDYWDGNLYVSDDAGKTWIKGLEGPHKYEFGDQGSILVAVRESKKDDIGEIKYSLDHGQSWHAAALPDDLKIRPWLLTTTLDSTSLKFLLVGEGKGEEPFQVISIDFDGLHEDTCKKSDLEDWFARVGDDGKPTCLMGHKQKFQRRKKNAECFMKAEHKELVIETEDCECTDADFECDYNFVRDGDGKCVTKVAIIPPEEACKDGKPEDTFLGPSGYRLIPGNTCKRKSGRQLDDKVERKCSEAKTPVNSPATGEVDVNQHVFKGHWSSFDTIKNLERGDSSSGDDETIFVRTRKGSDYGPFMLTKNHGKDWEEIKDVPSDKVEHVLQHSYFKEMVFFLGKKERVYYTPDRGQSFSHFDAPYPPRTDGWSALSFHPDQKNWLIWIGQKCERNDKCHLEASLSEDRGDHWKTISRNVKRCEFTGSQEFNKYRNGKNKQIICSEKPEGDQDGKLQLVTSNDFFDEHHDVVQKRVIDFATMGEFIVVATADPQTNSIQALSSLDGLHYAPARWPYNFDAPQKHAFTVLDSSTHAVNMMVVTEFGDRGNWGSIMKSNSNGTNYVQSISGVNCDDNYYVDFEKMQGLEGVAMVNIVSNQQEKKGPKKLHTKITHNDGAEWAYLPPPMTDVDGKPSPCTSSKASKNQGDEKCALHLHGYTERSRPADTFSTAGAVGLMFGWGNVGSVLGDSKDADTYMTTDAGITWKQVQKGRWTWAMGDQGSIIVLVQKYEESKSKTNFVYYSVDEGANWKKKEFSEDEVEVHGLNTMRSGGSRNFLIYGRNGNNDVFTATLDFSKLSDRQCEHDEKDAANSDYYLWSPKHPLQDNDCFWGHVSQYLRKKPEKTCYNPFRMNHLYNLQNCTCTRQDYECDYNYELRPHGNCELVPGLQPVSHLQWCKEHPDAVEYWEPTGYRRLPLTTCEGGDHEFDKMSVSHPCPGKEDDYERKHRGPSGFVLFIIIIIPFAAAGAIGWWVWRNWATVGNFGQIRLGEQPGAVLDEDRPWVRYPVIAVSAVVAVVGALPLLAAASWRFVRQTAERWGVGGGGGRGSWSRLGGNRPFTTRDSFARGRTDYTIVDDDEGELLGDDSDEDVV</sequence>
<dbReference type="OrthoDB" id="443634at2759"/>
<dbReference type="GO" id="GO:0006896">
    <property type="term" value="P:Golgi to vacuole transport"/>
    <property type="evidence" value="ECO:0007669"/>
    <property type="project" value="TreeGrafter"/>
</dbReference>
<dbReference type="GO" id="GO:0016020">
    <property type="term" value="C:membrane"/>
    <property type="evidence" value="ECO:0007669"/>
    <property type="project" value="InterPro"/>
</dbReference>
<name>A0A420Y1B4_9PEZI</name>
<keyword evidence="7" id="KW-0653">Protein transport</keyword>
<feature type="domain" description="VPS10" evidence="21">
    <location>
        <begin position="721"/>
        <end position="1369"/>
    </location>
</feature>
<evidence type="ECO:0000256" key="11">
    <source>
        <dbReference type="ARBA" id="ARBA00023170"/>
    </source>
</evidence>
<dbReference type="Gene3D" id="3.30.60.270">
    <property type="match status" value="2"/>
</dbReference>
<comment type="caution">
    <text evidence="22">The sequence shown here is derived from an EMBL/GenBank/DDBJ whole genome shotgun (WGS) entry which is preliminary data.</text>
</comment>
<comment type="function">
    <text evidence="13">Functions as a sorting receptor in the Golgi compartment required for the intracellular sorting and delivery of soluble vacuolar proteins, like carboxypeptidase Y (CPY) and proteinase A. Executes multiple rounds of sorting by cycling between the late Golgi and a prevacuolar endosome-like compartment.</text>
</comment>
<dbReference type="GO" id="GO:0006623">
    <property type="term" value="P:protein targeting to vacuole"/>
    <property type="evidence" value="ECO:0007669"/>
    <property type="project" value="TreeGrafter"/>
</dbReference>
<evidence type="ECO:0000256" key="1">
    <source>
        <dbReference type="ARBA" id="ARBA00004166"/>
    </source>
</evidence>
<dbReference type="EMBL" id="QVQW01000070">
    <property type="protein sequence ID" value="RKU41666.1"/>
    <property type="molecule type" value="Genomic_DNA"/>
</dbReference>
<reference evidence="22 23" key="1">
    <citation type="submission" date="2018-08" db="EMBL/GenBank/DDBJ databases">
        <title>Draft genome of the lignicolous fungus Coniochaeta pulveracea.</title>
        <authorList>
            <person name="Borstlap C.J."/>
            <person name="De Witt R.N."/>
            <person name="Botha A."/>
            <person name="Volschenk H."/>
        </authorList>
    </citation>
    <scope>NUCLEOTIDE SEQUENCE [LARGE SCALE GENOMIC DNA]</scope>
    <source>
        <strain evidence="22 23">CAB683</strain>
    </source>
</reference>
<dbReference type="GO" id="GO:0005794">
    <property type="term" value="C:Golgi apparatus"/>
    <property type="evidence" value="ECO:0007669"/>
    <property type="project" value="UniProtKB-SubCell"/>
</dbReference>
<comment type="subcellular location">
    <subcellularLocation>
        <location evidence="1">Golgi apparatus</location>
        <location evidence="1">trans-Golgi network membrane</location>
        <topology evidence="1">Multi-pass membrane protein</topology>
    </subcellularLocation>
    <subcellularLocation>
        <location evidence="2">Prevacuolar compartment membrane</location>
        <topology evidence="2">Multi-pass membrane protein</topology>
    </subcellularLocation>
</comment>
<dbReference type="InterPro" id="IPR031778">
    <property type="entry name" value="Sortilin_N"/>
</dbReference>
<evidence type="ECO:0000256" key="8">
    <source>
        <dbReference type="ARBA" id="ARBA00022989"/>
    </source>
</evidence>
<feature type="chain" id="PRO_5019460798" description="Vacuolar protein sorting/targeting protein 10" evidence="20">
    <location>
        <begin position="23"/>
        <end position="1519"/>
    </location>
</feature>
<dbReference type="Pfam" id="PF15901">
    <property type="entry name" value="Sortilin_C"/>
    <property type="match status" value="2"/>
</dbReference>
<keyword evidence="10 19" id="KW-0472">Membrane</keyword>
<evidence type="ECO:0000256" key="3">
    <source>
        <dbReference type="ARBA" id="ARBA00015369"/>
    </source>
</evidence>
<dbReference type="SMART" id="SM00602">
    <property type="entry name" value="VPS10"/>
    <property type="match status" value="2"/>
</dbReference>
<dbReference type="PANTHER" id="PTHR12106">
    <property type="entry name" value="SORTILIN RELATED"/>
    <property type="match status" value="1"/>
</dbReference>
<evidence type="ECO:0000259" key="21">
    <source>
        <dbReference type="SMART" id="SM00602"/>
    </source>
</evidence>
<evidence type="ECO:0000256" key="16">
    <source>
        <dbReference type="ARBA" id="ARBA00031902"/>
    </source>
</evidence>
<accession>A0A420Y1B4</accession>
<evidence type="ECO:0000256" key="15">
    <source>
        <dbReference type="ARBA" id="ARBA00031354"/>
    </source>
</evidence>
<evidence type="ECO:0000256" key="14">
    <source>
        <dbReference type="ARBA" id="ARBA00031250"/>
    </source>
</evidence>
<keyword evidence="23" id="KW-1185">Reference proteome</keyword>
<evidence type="ECO:0000256" key="9">
    <source>
        <dbReference type="ARBA" id="ARBA00023034"/>
    </source>
</evidence>
<evidence type="ECO:0000256" key="4">
    <source>
        <dbReference type="ARBA" id="ARBA00022448"/>
    </source>
</evidence>
<feature type="domain" description="VPS10" evidence="21">
    <location>
        <begin position="46"/>
        <end position="680"/>
    </location>
</feature>
<gene>
    <name evidence="22" type="primary">VPS10</name>
    <name evidence="22" type="ORF">DL546_004112</name>
</gene>
<keyword evidence="11" id="KW-0675">Receptor</keyword>
<dbReference type="Gene3D" id="2.10.70.80">
    <property type="match status" value="2"/>
</dbReference>
<dbReference type="GO" id="GO:0005829">
    <property type="term" value="C:cytosol"/>
    <property type="evidence" value="ECO:0007669"/>
    <property type="project" value="GOC"/>
</dbReference>
<keyword evidence="9" id="KW-0333">Golgi apparatus</keyword>
<evidence type="ECO:0000256" key="5">
    <source>
        <dbReference type="ARBA" id="ARBA00022692"/>
    </source>
</evidence>
<dbReference type="FunFam" id="3.30.60.270:FF:000005">
    <property type="entry name" value="Sortilin"/>
    <property type="match status" value="2"/>
</dbReference>
<dbReference type="Gene3D" id="2.120.10.10">
    <property type="match status" value="1"/>
</dbReference>
<dbReference type="GO" id="GO:0006895">
    <property type="term" value="P:Golgi to endosome transport"/>
    <property type="evidence" value="ECO:0007669"/>
    <property type="project" value="TreeGrafter"/>
</dbReference>
<evidence type="ECO:0000313" key="22">
    <source>
        <dbReference type="EMBL" id="RKU41666.1"/>
    </source>
</evidence>
<protein>
    <recommendedName>
        <fullName evidence="3">Vacuolar protein sorting/targeting protein 10</fullName>
    </recommendedName>
    <alternativeName>
        <fullName evidence="15">Carboxypeptidase Y receptor</fullName>
    </alternativeName>
    <alternativeName>
        <fullName evidence="14 16">Sortilin VPS10</fullName>
    </alternativeName>
    <alternativeName>
        <fullName evidence="17 18">Vacuolar carboxypeptidase Sorting receptor VPS10</fullName>
    </alternativeName>
</protein>
<evidence type="ECO:0000256" key="12">
    <source>
        <dbReference type="ARBA" id="ARBA00023180"/>
    </source>
</evidence>
<dbReference type="CDD" id="cd15482">
    <property type="entry name" value="Sialidase_non-viral"/>
    <property type="match status" value="2"/>
</dbReference>
<dbReference type="Pfam" id="PF15902">
    <property type="entry name" value="Sortilin-Vps10"/>
    <property type="match status" value="2"/>
</dbReference>
<evidence type="ECO:0000256" key="10">
    <source>
        <dbReference type="ARBA" id="ARBA00023136"/>
    </source>
</evidence>
<dbReference type="SUPFAM" id="SSF110296">
    <property type="entry name" value="Oligoxyloglucan reducing end-specific cellobiohydrolase"/>
    <property type="match status" value="2"/>
</dbReference>
<evidence type="ECO:0000313" key="23">
    <source>
        <dbReference type="Proteomes" id="UP000275385"/>
    </source>
</evidence>
<evidence type="ECO:0000256" key="6">
    <source>
        <dbReference type="ARBA" id="ARBA00022737"/>
    </source>
</evidence>
<feature type="transmembrane region" description="Helical" evidence="19">
    <location>
        <begin position="1097"/>
        <end position="1116"/>
    </location>
</feature>
<organism evidence="22 23">
    <name type="scientific">Coniochaeta pulveracea</name>
    <dbReference type="NCBI Taxonomy" id="177199"/>
    <lineage>
        <taxon>Eukaryota</taxon>
        <taxon>Fungi</taxon>
        <taxon>Dikarya</taxon>
        <taxon>Ascomycota</taxon>
        <taxon>Pezizomycotina</taxon>
        <taxon>Sordariomycetes</taxon>
        <taxon>Sordariomycetidae</taxon>
        <taxon>Coniochaetales</taxon>
        <taxon>Coniochaetaceae</taxon>
        <taxon>Coniochaeta</taxon>
    </lineage>
</organism>
<feature type="transmembrane region" description="Helical" evidence="19">
    <location>
        <begin position="1433"/>
        <end position="1456"/>
    </location>
</feature>
<keyword evidence="20" id="KW-0732">Signal</keyword>
<keyword evidence="6" id="KW-0677">Repeat</keyword>
<keyword evidence="12" id="KW-0325">Glycoprotein</keyword>
<keyword evidence="8 19" id="KW-1133">Transmembrane helix</keyword>
<dbReference type="Gene3D" id="2.130.10.10">
    <property type="entry name" value="YVTN repeat-like/Quinoprotein amine dehydrogenase"/>
    <property type="match status" value="2"/>
</dbReference>
<dbReference type="InterPro" id="IPR006581">
    <property type="entry name" value="VPS10"/>
</dbReference>
<feature type="transmembrane region" description="Helical" evidence="19">
    <location>
        <begin position="1381"/>
        <end position="1402"/>
    </location>
</feature>
<keyword evidence="5 19" id="KW-0812">Transmembrane</keyword>